<evidence type="ECO:0000313" key="9">
    <source>
        <dbReference type="EMBL" id="QEN03631.1"/>
    </source>
</evidence>
<feature type="transmembrane region" description="Helical" evidence="7">
    <location>
        <begin position="146"/>
        <end position="166"/>
    </location>
</feature>
<protein>
    <submittedName>
        <fullName evidence="9">Carbohydrate ABC transporter permease</fullName>
    </submittedName>
</protein>
<dbReference type="KEGG" id="sper:EW093_02585"/>
<organism evidence="9 10">
    <name type="scientific">Thiospirochaeta perfilievii</name>
    <dbReference type="NCBI Taxonomy" id="252967"/>
    <lineage>
        <taxon>Bacteria</taxon>
        <taxon>Pseudomonadati</taxon>
        <taxon>Spirochaetota</taxon>
        <taxon>Spirochaetia</taxon>
        <taxon>Spirochaetales</taxon>
        <taxon>Spirochaetaceae</taxon>
        <taxon>Thiospirochaeta</taxon>
    </lineage>
</organism>
<keyword evidence="6 7" id="KW-0472">Membrane</keyword>
<proteinExistence type="inferred from homology"/>
<evidence type="ECO:0000256" key="7">
    <source>
        <dbReference type="RuleBase" id="RU363032"/>
    </source>
</evidence>
<dbReference type="EMBL" id="CP035807">
    <property type="protein sequence ID" value="QEN03631.1"/>
    <property type="molecule type" value="Genomic_DNA"/>
</dbReference>
<dbReference type="GO" id="GO:0055085">
    <property type="term" value="P:transmembrane transport"/>
    <property type="evidence" value="ECO:0007669"/>
    <property type="project" value="InterPro"/>
</dbReference>
<dbReference type="InterPro" id="IPR035906">
    <property type="entry name" value="MetI-like_sf"/>
</dbReference>
<feature type="domain" description="ABC transmembrane type-1" evidence="8">
    <location>
        <begin position="76"/>
        <end position="269"/>
    </location>
</feature>
<dbReference type="OrthoDB" id="9787837at2"/>
<name>A0A5C1Q833_9SPIO</name>
<dbReference type="InterPro" id="IPR000515">
    <property type="entry name" value="MetI-like"/>
</dbReference>
<keyword evidence="10" id="KW-1185">Reference proteome</keyword>
<reference evidence="9 10" key="2">
    <citation type="submission" date="2019-09" db="EMBL/GenBank/DDBJ databases">
        <title>Complete Genome Sequence and Methylome Analysis of free living Spirochaetas.</title>
        <authorList>
            <person name="Leshcheva N."/>
            <person name="Mikheeva N."/>
        </authorList>
    </citation>
    <scope>NUCLEOTIDE SEQUENCE [LARGE SCALE GENOMIC DNA]</scope>
    <source>
        <strain evidence="9 10">P</strain>
    </source>
</reference>
<comment type="similarity">
    <text evidence="7">Belongs to the binding-protein-dependent transport system permease family.</text>
</comment>
<keyword evidence="5 7" id="KW-1133">Transmembrane helix</keyword>
<evidence type="ECO:0000256" key="6">
    <source>
        <dbReference type="ARBA" id="ARBA00023136"/>
    </source>
</evidence>
<dbReference type="PANTHER" id="PTHR43744">
    <property type="entry name" value="ABC TRANSPORTER PERMEASE PROTEIN MG189-RELATED-RELATED"/>
    <property type="match status" value="1"/>
</dbReference>
<dbReference type="GO" id="GO:0005886">
    <property type="term" value="C:plasma membrane"/>
    <property type="evidence" value="ECO:0007669"/>
    <property type="project" value="UniProtKB-SubCell"/>
</dbReference>
<sequence>MKNSNQINKQTIPTKIGINAIFIAFVLFTTYPLFWLGYSSLKTKQEIQNAPLAFPEVIQWGNFSEAWEVGNIGLGYLNSTIYLVFTLIIVVMGSMMAAYVFAKSPFKRLTLILKSAVGLGILISTQSVLIPLFLMLRSAGLTGDNARLGIILTYSAVGMPMAVFMATDFIKGLPDSLVESAQIDGAGRFLTFFHIILPMTKPVMATVAIITALGTWNEFLLGFILSNRFTKALPPTIIAFANPRTPEYHLQMAGLVISIVPMIILYAIFNKHITKGVVGGAIKG</sequence>
<evidence type="ECO:0000256" key="1">
    <source>
        <dbReference type="ARBA" id="ARBA00004651"/>
    </source>
</evidence>
<feature type="transmembrane region" description="Helical" evidence="7">
    <location>
        <begin position="248"/>
        <end position="269"/>
    </location>
</feature>
<dbReference type="Gene3D" id="1.10.3720.10">
    <property type="entry name" value="MetI-like"/>
    <property type="match status" value="1"/>
</dbReference>
<feature type="transmembrane region" description="Helical" evidence="7">
    <location>
        <begin position="111"/>
        <end position="134"/>
    </location>
</feature>
<gene>
    <name evidence="9" type="ORF">EW093_02585</name>
</gene>
<evidence type="ECO:0000313" key="10">
    <source>
        <dbReference type="Proteomes" id="UP000323824"/>
    </source>
</evidence>
<dbReference type="RefSeq" id="WP_149566889.1">
    <property type="nucleotide sequence ID" value="NZ_CP035807.1"/>
</dbReference>
<evidence type="ECO:0000256" key="2">
    <source>
        <dbReference type="ARBA" id="ARBA00022448"/>
    </source>
</evidence>
<dbReference type="Proteomes" id="UP000323824">
    <property type="component" value="Chromosome"/>
</dbReference>
<reference evidence="9 10" key="1">
    <citation type="submission" date="2019-02" db="EMBL/GenBank/DDBJ databases">
        <authorList>
            <person name="Fomenkov A."/>
            <person name="Dubinina G."/>
            <person name="Grabovich M."/>
            <person name="Vincze T."/>
            <person name="Roberts R.J."/>
        </authorList>
    </citation>
    <scope>NUCLEOTIDE SEQUENCE [LARGE SCALE GENOMIC DNA]</scope>
    <source>
        <strain evidence="9 10">P</strain>
    </source>
</reference>
<keyword evidence="4 7" id="KW-0812">Transmembrane</keyword>
<dbReference type="PROSITE" id="PS50928">
    <property type="entry name" value="ABC_TM1"/>
    <property type="match status" value="1"/>
</dbReference>
<comment type="subcellular location">
    <subcellularLocation>
        <location evidence="1 7">Cell membrane</location>
        <topology evidence="1 7">Multi-pass membrane protein</topology>
    </subcellularLocation>
</comment>
<dbReference type="Pfam" id="PF00528">
    <property type="entry name" value="BPD_transp_1"/>
    <property type="match status" value="1"/>
</dbReference>
<accession>A0A5C1Q833</accession>
<dbReference type="PANTHER" id="PTHR43744:SF12">
    <property type="entry name" value="ABC TRANSPORTER PERMEASE PROTEIN MG189-RELATED"/>
    <property type="match status" value="1"/>
</dbReference>
<keyword evidence="2 7" id="KW-0813">Transport</keyword>
<evidence type="ECO:0000256" key="3">
    <source>
        <dbReference type="ARBA" id="ARBA00022475"/>
    </source>
</evidence>
<evidence type="ECO:0000256" key="4">
    <source>
        <dbReference type="ARBA" id="ARBA00022692"/>
    </source>
</evidence>
<dbReference type="CDD" id="cd06261">
    <property type="entry name" value="TM_PBP2"/>
    <property type="match status" value="1"/>
</dbReference>
<evidence type="ECO:0000256" key="5">
    <source>
        <dbReference type="ARBA" id="ARBA00022989"/>
    </source>
</evidence>
<keyword evidence="3" id="KW-1003">Cell membrane</keyword>
<evidence type="ECO:0000259" key="8">
    <source>
        <dbReference type="PROSITE" id="PS50928"/>
    </source>
</evidence>
<dbReference type="SUPFAM" id="SSF161098">
    <property type="entry name" value="MetI-like"/>
    <property type="match status" value="1"/>
</dbReference>
<feature type="transmembrane region" description="Helical" evidence="7">
    <location>
        <begin position="81"/>
        <end position="102"/>
    </location>
</feature>
<dbReference type="AlphaFoldDB" id="A0A5C1Q833"/>
<feature type="transmembrane region" description="Helical" evidence="7">
    <location>
        <begin position="12"/>
        <end position="34"/>
    </location>
</feature>